<evidence type="ECO:0000313" key="2">
    <source>
        <dbReference type="Proteomes" id="UP000006426"/>
    </source>
</evidence>
<protein>
    <submittedName>
        <fullName evidence="1">Uncharacterized protein</fullName>
    </submittedName>
</protein>
<organism evidence="1 2">
    <name type="scientific">Pseudomonas amygdali pv. lachrymans str. M301315</name>
    <dbReference type="NCBI Taxonomy" id="629260"/>
    <lineage>
        <taxon>Bacteria</taxon>
        <taxon>Pseudomonadati</taxon>
        <taxon>Pseudomonadota</taxon>
        <taxon>Gammaproteobacteria</taxon>
        <taxon>Pseudomonadales</taxon>
        <taxon>Pseudomonadaceae</taxon>
        <taxon>Pseudomonas</taxon>
        <taxon>Pseudomonas amygdali</taxon>
    </lineage>
</organism>
<sequence>MSTADCKDLLVETYPNTCAKAWKRAAKFKNLHNEDIRLFTHPEVGQVWVNESEQSLSTDATSIVHAQASALTAADFYVAFGDNPGDGILDGPWVMAVYKPFFDTHGHFESIHLGGVMERIYPKDLIFGEDQEATFGIYQDIPLTEVKRLFREAGFVIDEKVQALFDEP</sequence>
<keyword evidence="1" id="KW-0614">Plasmid</keyword>
<gene>
    <name evidence="1" type="ORF">PLA107_030260</name>
</gene>
<evidence type="ECO:0000313" key="1">
    <source>
        <dbReference type="EMBL" id="AXH59513.1"/>
    </source>
</evidence>
<dbReference type="Proteomes" id="UP000006426">
    <property type="component" value="Plasmid pmppla107"/>
</dbReference>
<name>A0AAD0M7E0_PSEAV</name>
<dbReference type="EMBL" id="CP031226">
    <property type="protein sequence ID" value="AXH59513.1"/>
    <property type="molecule type" value="Genomic_DNA"/>
</dbReference>
<dbReference type="GeneID" id="39473781"/>
<dbReference type="AlphaFoldDB" id="A0AAD0M7E0"/>
<reference evidence="1 2" key="1">
    <citation type="journal article" date="2011" name="PLoS Pathog.">
        <title>Dynamic evolution of pathogenicity revealed by sequencing and comparative genomics of 19 Pseudomonas syringae isolates.</title>
        <authorList>
            <person name="Baltrus D.A."/>
            <person name="Nishimura M.T."/>
            <person name="Romanchuk A."/>
            <person name="Chang J.H."/>
            <person name="Mukhtar M.S."/>
            <person name="Cherkis K."/>
            <person name="Roach J."/>
            <person name="Grant S.R."/>
            <person name="Jones C.D."/>
            <person name="Dangl J.L."/>
        </authorList>
    </citation>
    <scope>NUCLEOTIDE SEQUENCE [LARGE SCALE GENOMIC DNA]</scope>
    <source>
        <strain evidence="1 2">M301315</strain>
    </source>
</reference>
<accession>A0AAD0M7E0</accession>
<dbReference type="RefSeq" id="WP_005742289.1">
    <property type="nucleotide sequence ID" value="NZ_CP031226.1"/>
</dbReference>
<proteinExistence type="predicted"/>
<geneLocation type="plasmid" evidence="2">
    <name>pmppla107</name>
</geneLocation>